<dbReference type="InterPro" id="IPR045863">
    <property type="entry name" value="CorA_TM1_TM2"/>
</dbReference>
<dbReference type="Proteomes" id="UP000095003">
    <property type="component" value="Unassembled WGS sequence"/>
</dbReference>
<evidence type="ECO:0000313" key="11">
    <source>
        <dbReference type="Proteomes" id="UP000094067"/>
    </source>
</evidence>
<dbReference type="OrthoDB" id="9803416at2"/>
<dbReference type="Proteomes" id="UP000094271">
    <property type="component" value="Unassembled WGS sequence"/>
</dbReference>
<sequence>MVRRYITDSNILREINDFRPGIWVNMVNPTLEECTLVANEFQVDITDIRAALDDEESSRVDVSNDYTMILFDIPSIEYRHKREAYTTLPLGLIFAADTLITICAEETPVLKYFTENAVKEFSTKKQIRFIYQIILRTCMLYQSYLRIVDRRRKEIEEHIGGDTEDVDLIDLHELESNLVYFDTSLRANKMVLERLVRYSKIKKYPEDQELLEDVVVENQQAIEMTQIYRDIIKGTRELLSSVIDNRLNTAMKYLASITIVMAIPTIISGIYGMNVDEKWMPLANTPFGFGIICMLTLLLCILVIRILRKRKML</sequence>
<evidence type="ECO:0000313" key="7">
    <source>
        <dbReference type="EMBL" id="ODM03276.1"/>
    </source>
</evidence>
<dbReference type="CDD" id="cd12827">
    <property type="entry name" value="EcCorA_ZntB-like_u2"/>
    <property type="match status" value="1"/>
</dbReference>
<dbReference type="Gene3D" id="1.20.58.340">
    <property type="entry name" value="Magnesium transport protein CorA, transmembrane region"/>
    <property type="match status" value="2"/>
</dbReference>
<comment type="subcellular location">
    <subcellularLocation>
        <location evidence="1">Membrane</location>
        <topology evidence="1">Multi-pass membrane protein</topology>
    </subcellularLocation>
</comment>
<comment type="caution">
    <text evidence="7">The sequence shown here is derived from an EMBL/GenBank/DDBJ whole genome shotgun (WGS) entry which is preliminary data.</text>
</comment>
<dbReference type="SUPFAM" id="SSF143865">
    <property type="entry name" value="CorA soluble domain-like"/>
    <property type="match status" value="1"/>
</dbReference>
<keyword evidence="13" id="KW-1185">Reference proteome</keyword>
<dbReference type="GeneID" id="93301265"/>
<dbReference type="Gene3D" id="3.30.460.20">
    <property type="entry name" value="CorA soluble domain-like"/>
    <property type="match status" value="1"/>
</dbReference>
<evidence type="ECO:0000256" key="5">
    <source>
        <dbReference type="ARBA" id="ARBA00023136"/>
    </source>
</evidence>
<feature type="transmembrane region" description="Helical" evidence="6">
    <location>
        <begin position="285"/>
        <end position="307"/>
    </location>
</feature>
<dbReference type="InterPro" id="IPR047199">
    <property type="entry name" value="CorA-like"/>
</dbReference>
<evidence type="ECO:0000313" key="14">
    <source>
        <dbReference type="Proteomes" id="UP000095003"/>
    </source>
</evidence>
<dbReference type="GO" id="GO:0016020">
    <property type="term" value="C:membrane"/>
    <property type="evidence" value="ECO:0007669"/>
    <property type="project" value="UniProtKB-SubCell"/>
</dbReference>
<dbReference type="Proteomes" id="UP000094869">
    <property type="component" value="Unassembled WGS sequence"/>
</dbReference>
<evidence type="ECO:0000256" key="4">
    <source>
        <dbReference type="ARBA" id="ARBA00022989"/>
    </source>
</evidence>
<dbReference type="EMBL" id="MCGI01000006">
    <property type="protein sequence ID" value="ODM08069.1"/>
    <property type="molecule type" value="Genomic_DNA"/>
</dbReference>
<dbReference type="GO" id="GO:0046873">
    <property type="term" value="F:metal ion transmembrane transporter activity"/>
    <property type="evidence" value="ECO:0007669"/>
    <property type="project" value="InterPro"/>
</dbReference>
<dbReference type="RefSeq" id="WP_009250820.1">
    <property type="nucleotide sequence ID" value="NZ_BAABXS010000001.1"/>
</dbReference>
<accession>A0A1E3A4W3</accession>
<evidence type="ECO:0000313" key="13">
    <source>
        <dbReference type="Proteomes" id="UP000094869"/>
    </source>
</evidence>
<protein>
    <submittedName>
        <fullName evidence="7">Magnesium transport protein CorA</fullName>
    </submittedName>
    <submittedName>
        <fullName evidence="9">Magnesium transporter</fullName>
    </submittedName>
</protein>
<evidence type="ECO:0000313" key="8">
    <source>
        <dbReference type="EMBL" id="ODM08069.1"/>
    </source>
</evidence>
<evidence type="ECO:0000313" key="12">
    <source>
        <dbReference type="Proteomes" id="UP000094271"/>
    </source>
</evidence>
<evidence type="ECO:0000313" key="9">
    <source>
        <dbReference type="EMBL" id="ODR36201.1"/>
    </source>
</evidence>
<dbReference type="SUPFAM" id="SSF144083">
    <property type="entry name" value="Magnesium transport protein CorA, transmembrane region"/>
    <property type="match status" value="1"/>
</dbReference>
<evidence type="ECO:0000256" key="1">
    <source>
        <dbReference type="ARBA" id="ARBA00004141"/>
    </source>
</evidence>
<dbReference type="Pfam" id="PF01544">
    <property type="entry name" value="CorA"/>
    <property type="match status" value="1"/>
</dbReference>
<dbReference type="PANTHER" id="PTHR47891">
    <property type="entry name" value="TRANSPORTER-RELATED"/>
    <property type="match status" value="1"/>
</dbReference>
<dbReference type="EMBL" id="MCGH01000003">
    <property type="protein sequence ID" value="ODM03276.1"/>
    <property type="molecule type" value="Genomic_DNA"/>
</dbReference>
<dbReference type="InterPro" id="IPR045861">
    <property type="entry name" value="CorA_cytoplasmic_dom"/>
</dbReference>
<evidence type="ECO:0000256" key="2">
    <source>
        <dbReference type="ARBA" id="ARBA00009765"/>
    </source>
</evidence>
<reference evidence="11 14" key="1">
    <citation type="submission" date="2016-07" db="EMBL/GenBank/DDBJ databases">
        <title>Characterization of isolates of Eisenbergiella tayi derived from blood cultures, using whole genome sequencing.</title>
        <authorList>
            <person name="Burdz T."/>
            <person name="Wiebe D."/>
            <person name="Huynh C."/>
            <person name="Bernard K."/>
        </authorList>
    </citation>
    <scope>NUCLEOTIDE SEQUENCE [LARGE SCALE GENOMIC DNA]</scope>
    <source>
        <strain evidence="7 11">NML 110608</strain>
        <strain evidence="8 14">NML 120489</strain>
    </source>
</reference>
<dbReference type="Proteomes" id="UP000094067">
    <property type="component" value="Unassembled WGS sequence"/>
</dbReference>
<keyword evidence="5 6" id="KW-0472">Membrane</keyword>
<evidence type="ECO:0000256" key="6">
    <source>
        <dbReference type="SAM" id="Phobius"/>
    </source>
</evidence>
<proteinExistence type="inferred from homology"/>
<evidence type="ECO:0000313" key="10">
    <source>
        <dbReference type="EMBL" id="ODR47096.1"/>
    </source>
</evidence>
<feature type="transmembrane region" description="Helical" evidence="6">
    <location>
        <begin position="253"/>
        <end position="273"/>
    </location>
</feature>
<comment type="similarity">
    <text evidence="2">Belongs to the CorA metal ion transporter (MIT) (TC 1.A.35) family.</text>
</comment>
<dbReference type="InterPro" id="IPR002523">
    <property type="entry name" value="MgTranspt_CorA/ZnTranspt_ZntB"/>
</dbReference>
<dbReference type="PANTHER" id="PTHR47891:SF2">
    <property type="entry name" value="MAGNESIUM AND COBALT TRANSPORTER"/>
    <property type="match status" value="1"/>
</dbReference>
<gene>
    <name evidence="7" type="primary">corA_2</name>
    <name evidence="8" type="ORF">BEH84_05393</name>
    <name evidence="9" type="ORF">BEI59_35630</name>
    <name evidence="7" type="ORF">BEI61_04071</name>
    <name evidence="10" type="ORF">BEI63_26965</name>
</gene>
<keyword evidence="3 6" id="KW-0812">Transmembrane</keyword>
<keyword evidence="4 6" id="KW-1133">Transmembrane helix</keyword>
<reference evidence="9 12" key="3">
    <citation type="submission" date="2016-08" db="EMBL/GenBank/DDBJ databases">
        <authorList>
            <person name="Seilhamer J.J."/>
        </authorList>
    </citation>
    <scope>NUCLEOTIDE SEQUENCE [LARGE SCALE GENOMIC DNA]</scope>
    <source>
        <strain evidence="9 12">NML150140-1</strain>
    </source>
</reference>
<dbReference type="EMBL" id="MEHA01000052">
    <property type="protein sequence ID" value="ODR36201.1"/>
    <property type="molecule type" value="Genomic_DNA"/>
</dbReference>
<name>A0A1E3A4W3_9FIRM</name>
<organism evidence="7 11">
    <name type="scientific">Eisenbergiella tayi</name>
    <dbReference type="NCBI Taxonomy" id="1432052"/>
    <lineage>
        <taxon>Bacteria</taxon>
        <taxon>Bacillati</taxon>
        <taxon>Bacillota</taxon>
        <taxon>Clostridia</taxon>
        <taxon>Lachnospirales</taxon>
        <taxon>Lachnospiraceae</taxon>
        <taxon>Eisenbergiella</taxon>
    </lineage>
</organism>
<dbReference type="EMBL" id="MEHD01000046">
    <property type="protein sequence ID" value="ODR47096.1"/>
    <property type="molecule type" value="Genomic_DNA"/>
</dbReference>
<dbReference type="PATRIC" id="fig|1432052.3.peg.5971"/>
<dbReference type="AlphaFoldDB" id="A0A1E3A4W3"/>
<evidence type="ECO:0000256" key="3">
    <source>
        <dbReference type="ARBA" id="ARBA00022692"/>
    </source>
</evidence>
<reference evidence="10 13" key="2">
    <citation type="submission" date="2016-08" db="EMBL/GenBank/DDBJ databases">
        <title>Characterization of Isolates of Eisenbergiella tayi Derived from Blood Cultures, Using Whole Genome Sequencing.</title>
        <authorList>
            <person name="Bernier A.-M."/>
            <person name="Burdz T."/>
            <person name="Wiebe D."/>
            <person name="Bernard K."/>
        </authorList>
    </citation>
    <scope>NUCLEOTIDE SEQUENCE [LARGE SCALE GENOMIC DNA]</scope>
    <source>
        <strain evidence="10 13">NML120146</strain>
    </source>
</reference>